<dbReference type="FunFam" id="3.20.20.360:FF:000001">
    <property type="entry name" value="Malate synthase"/>
    <property type="match status" value="1"/>
</dbReference>
<evidence type="ECO:0000313" key="14">
    <source>
        <dbReference type="Proteomes" id="UP000281915"/>
    </source>
</evidence>
<keyword evidence="5 9" id="KW-0808">Transferase</keyword>
<dbReference type="Gene3D" id="1.20.1220.12">
    <property type="entry name" value="Malate synthase, domain III"/>
    <property type="match status" value="1"/>
</dbReference>
<dbReference type="GO" id="GO:0006099">
    <property type="term" value="P:tricarboxylic acid cycle"/>
    <property type="evidence" value="ECO:0007669"/>
    <property type="project" value="UniProtKB-KW"/>
</dbReference>
<evidence type="ECO:0000313" key="13">
    <source>
        <dbReference type="EMBL" id="RNB79032.1"/>
    </source>
</evidence>
<evidence type="ECO:0000256" key="7">
    <source>
        <dbReference type="ARBA" id="ARBA00068441"/>
    </source>
</evidence>
<evidence type="ECO:0000256" key="8">
    <source>
        <dbReference type="PIRSR" id="PIRSR001363-1"/>
    </source>
</evidence>
<feature type="domain" description="Malate synthase N-terminal" evidence="11">
    <location>
        <begin position="21"/>
        <end position="71"/>
    </location>
</feature>
<dbReference type="InterPro" id="IPR001465">
    <property type="entry name" value="Malate_synthase_TIM"/>
</dbReference>
<dbReference type="PROSITE" id="PS00510">
    <property type="entry name" value="MALATE_SYNTHASE"/>
    <property type="match status" value="1"/>
</dbReference>
<comment type="caution">
    <text evidence="13">The sequence shown here is derived from an EMBL/GenBank/DDBJ whole genome shotgun (WGS) entry which is preliminary data.</text>
</comment>
<dbReference type="GO" id="GO:0004474">
    <property type="term" value="F:malate synthase activity"/>
    <property type="evidence" value="ECO:0007669"/>
    <property type="project" value="UniProtKB-EC"/>
</dbReference>
<dbReference type="CDD" id="cd00727">
    <property type="entry name" value="malate_synt_A"/>
    <property type="match status" value="1"/>
</dbReference>
<feature type="active site" description="Proton donor" evidence="8">
    <location>
        <position position="447"/>
    </location>
</feature>
<evidence type="ECO:0000256" key="6">
    <source>
        <dbReference type="ARBA" id="ARBA00047918"/>
    </source>
</evidence>
<dbReference type="Pfam" id="PF20656">
    <property type="entry name" value="MS_N"/>
    <property type="match status" value="1"/>
</dbReference>
<sequence length="534" mass="60681">MSMIPTNPYPIVIDAEMLPGYEEILTPEALQFIGKLERNFGDRRLELLAKREERQAQIDEGILPDFLPQTAAIREGDWTVAPLPADLLDRRVEITGPAGDRKMVINALNSGARLFMADFEDANSPTWINTIQGQINMKDAVRRTISYTSPEKKQYTLNEKTAVLKVRPRGLHMEEKHILLDGKPVSASFVDFGLYFYHNVQPLLAQGTAPYFYLPKLESHLEARLWNDVFVFAQEEVNIPQGTIRATVLIETIMAAFEMDEILYELREHSSGLNCGRWDYIFSYIKKLRNQPAVILPDRSQVTMTVPFMKAYTTLAVKTCHKRMAPCIGGMAAQIPVKNDPVKNEEALAKVRADKEREAYDGHDGTWVAHPGLVKVAMEVFDRLMREPNQIWYKREDVQVSAADLLAVPAGEISEEGVRTNISVGIQYIEAWLRGAGAVPIRNLMEDAATAEISRAQVWQWIRHPKGVLPDGRKITIGLVRQWTSEEMHLMKQELGEERYQQGMFQVAGELFLKLVTEDTFEDFLTIPGYRYLA</sequence>
<evidence type="ECO:0000259" key="10">
    <source>
        <dbReference type="Pfam" id="PF01274"/>
    </source>
</evidence>
<dbReference type="PANTHER" id="PTHR42902">
    <property type="entry name" value="MALATE SYNTHASE"/>
    <property type="match status" value="1"/>
</dbReference>
<dbReference type="AlphaFoldDB" id="A0A3M8CTA9"/>
<evidence type="ECO:0000256" key="3">
    <source>
        <dbReference type="ARBA" id="ARBA00022435"/>
    </source>
</evidence>
<name>A0A3M8CTA9_9BACL</name>
<evidence type="ECO:0000259" key="11">
    <source>
        <dbReference type="Pfam" id="PF20656"/>
    </source>
</evidence>
<evidence type="ECO:0000256" key="5">
    <source>
        <dbReference type="ARBA" id="ARBA00022679"/>
    </source>
</evidence>
<dbReference type="GO" id="GO:0005737">
    <property type="term" value="C:cytoplasm"/>
    <property type="evidence" value="ECO:0007669"/>
    <property type="project" value="TreeGrafter"/>
</dbReference>
<dbReference type="InterPro" id="IPR044856">
    <property type="entry name" value="Malate_synth_C_sf"/>
</dbReference>
<dbReference type="EC" id="2.3.3.9" evidence="2 9"/>
<keyword evidence="3 9" id="KW-0329">Glyoxylate bypass</keyword>
<dbReference type="Pfam" id="PF01274">
    <property type="entry name" value="MS_TIM-barrel"/>
    <property type="match status" value="1"/>
</dbReference>
<dbReference type="NCBIfam" id="TIGR01344">
    <property type="entry name" value="malate_syn_A"/>
    <property type="match status" value="1"/>
</dbReference>
<dbReference type="GO" id="GO:0006097">
    <property type="term" value="P:glyoxylate cycle"/>
    <property type="evidence" value="ECO:0007669"/>
    <property type="project" value="UniProtKB-UniPathway"/>
</dbReference>
<keyword evidence="13" id="KW-0012">Acyltransferase</keyword>
<proteinExistence type="inferred from homology"/>
<dbReference type="RefSeq" id="WP_122913251.1">
    <property type="nucleotide sequence ID" value="NZ_RHHT01000020.1"/>
</dbReference>
<dbReference type="InterPro" id="IPR046363">
    <property type="entry name" value="MS_N_TIM-barrel_dom"/>
</dbReference>
<evidence type="ECO:0000256" key="2">
    <source>
        <dbReference type="ARBA" id="ARBA00012636"/>
    </source>
</evidence>
<dbReference type="InterPro" id="IPR019830">
    <property type="entry name" value="Malate_synthase_CS"/>
</dbReference>
<comment type="catalytic activity">
    <reaction evidence="6 9">
        <text>glyoxylate + acetyl-CoA + H2O = (S)-malate + CoA + H(+)</text>
        <dbReference type="Rhea" id="RHEA:18181"/>
        <dbReference type="ChEBI" id="CHEBI:15377"/>
        <dbReference type="ChEBI" id="CHEBI:15378"/>
        <dbReference type="ChEBI" id="CHEBI:15589"/>
        <dbReference type="ChEBI" id="CHEBI:36655"/>
        <dbReference type="ChEBI" id="CHEBI:57287"/>
        <dbReference type="ChEBI" id="CHEBI:57288"/>
        <dbReference type="EC" id="2.3.3.9"/>
    </reaction>
</comment>
<reference evidence="13 14" key="1">
    <citation type="submission" date="2018-10" db="EMBL/GenBank/DDBJ databases">
        <title>Phylogenomics of Brevibacillus.</title>
        <authorList>
            <person name="Dunlap C."/>
        </authorList>
    </citation>
    <scope>NUCLEOTIDE SEQUENCE [LARGE SCALE GENOMIC DNA]</scope>
    <source>
        <strain evidence="13 14">JCM 15085</strain>
    </source>
</reference>
<dbReference type="PANTHER" id="PTHR42902:SF1">
    <property type="entry name" value="MALATE SYNTHASE 1-RELATED"/>
    <property type="match status" value="1"/>
</dbReference>
<keyword evidence="4 9" id="KW-0816">Tricarboxylic acid cycle</keyword>
<dbReference type="FunFam" id="1.20.1220.12:FF:000001">
    <property type="entry name" value="Malate synthase"/>
    <property type="match status" value="1"/>
</dbReference>
<dbReference type="UniPathway" id="UPA00703">
    <property type="reaction ID" value="UER00720"/>
</dbReference>
<evidence type="ECO:0000256" key="9">
    <source>
        <dbReference type="RuleBase" id="RU000555"/>
    </source>
</evidence>
<organism evidence="13 14">
    <name type="scientific">Brevibacillus panacihumi</name>
    <dbReference type="NCBI Taxonomy" id="497735"/>
    <lineage>
        <taxon>Bacteria</taxon>
        <taxon>Bacillati</taxon>
        <taxon>Bacillota</taxon>
        <taxon>Bacilli</taxon>
        <taxon>Bacillales</taxon>
        <taxon>Paenibacillaceae</taxon>
        <taxon>Brevibacillus</taxon>
    </lineage>
</organism>
<dbReference type="SUPFAM" id="SSF51645">
    <property type="entry name" value="Malate synthase G"/>
    <property type="match status" value="1"/>
</dbReference>
<comment type="pathway">
    <text evidence="9">Carbohydrate metabolism; glyoxylate cycle; (S)-malate from isocitrate: step 2/2.</text>
</comment>
<evidence type="ECO:0000256" key="1">
    <source>
        <dbReference type="ARBA" id="ARBA00006394"/>
    </source>
</evidence>
<accession>A0A3M8CTA9</accession>
<feature type="domain" description="Malate synthase TIM barrel" evidence="10">
    <location>
        <begin position="164"/>
        <end position="407"/>
    </location>
</feature>
<dbReference type="PIRSF" id="PIRSF001363">
    <property type="entry name" value="Malate_synth"/>
    <property type="match status" value="1"/>
</dbReference>
<dbReference type="InterPro" id="IPR048355">
    <property type="entry name" value="MS_C"/>
</dbReference>
<evidence type="ECO:0000259" key="12">
    <source>
        <dbReference type="Pfam" id="PF20659"/>
    </source>
</evidence>
<dbReference type="Gene3D" id="3.20.20.360">
    <property type="entry name" value="Malate synthase, domain 3"/>
    <property type="match status" value="1"/>
</dbReference>
<evidence type="ECO:0000256" key="4">
    <source>
        <dbReference type="ARBA" id="ARBA00022532"/>
    </source>
</evidence>
<feature type="active site" description="Proton acceptor" evidence="8">
    <location>
        <position position="167"/>
    </location>
</feature>
<protein>
    <recommendedName>
        <fullName evidence="7 9">Malate synthase</fullName>
        <ecNumber evidence="2 9">2.3.3.9</ecNumber>
    </recommendedName>
</protein>
<dbReference type="InterPro" id="IPR048356">
    <property type="entry name" value="MS_N"/>
</dbReference>
<dbReference type="InterPro" id="IPR011076">
    <property type="entry name" value="Malate_synth_sf"/>
</dbReference>
<dbReference type="EMBL" id="RHHT01000020">
    <property type="protein sequence ID" value="RNB79032.1"/>
    <property type="molecule type" value="Genomic_DNA"/>
</dbReference>
<comment type="similarity">
    <text evidence="1 9">Belongs to the malate synthase family.</text>
</comment>
<feature type="domain" description="Malate synthase C-terminal" evidence="12">
    <location>
        <begin position="413"/>
        <end position="532"/>
    </location>
</feature>
<dbReference type="Pfam" id="PF20659">
    <property type="entry name" value="MS_C"/>
    <property type="match status" value="1"/>
</dbReference>
<dbReference type="Proteomes" id="UP000281915">
    <property type="component" value="Unassembled WGS sequence"/>
</dbReference>
<dbReference type="InterPro" id="IPR006252">
    <property type="entry name" value="Malate_synthA"/>
</dbReference>
<gene>
    <name evidence="13" type="primary">aceB</name>
    <name evidence="13" type="ORF">EDM58_10135</name>
</gene>